<name>A0A0L0BNK3_LUCCU</name>
<keyword evidence="3" id="KW-1185">Reference proteome</keyword>
<evidence type="ECO:0000313" key="2">
    <source>
        <dbReference type="EMBL" id="KNC21591.1"/>
    </source>
</evidence>
<proteinExistence type="predicted"/>
<keyword evidence="1" id="KW-0472">Membrane</keyword>
<keyword evidence="1" id="KW-0812">Transmembrane</keyword>
<organism evidence="2 3">
    <name type="scientific">Lucilia cuprina</name>
    <name type="common">Green bottle fly</name>
    <name type="synonym">Australian sheep blowfly</name>
    <dbReference type="NCBI Taxonomy" id="7375"/>
    <lineage>
        <taxon>Eukaryota</taxon>
        <taxon>Metazoa</taxon>
        <taxon>Ecdysozoa</taxon>
        <taxon>Arthropoda</taxon>
        <taxon>Hexapoda</taxon>
        <taxon>Insecta</taxon>
        <taxon>Pterygota</taxon>
        <taxon>Neoptera</taxon>
        <taxon>Endopterygota</taxon>
        <taxon>Diptera</taxon>
        <taxon>Brachycera</taxon>
        <taxon>Muscomorpha</taxon>
        <taxon>Oestroidea</taxon>
        <taxon>Calliphoridae</taxon>
        <taxon>Luciliinae</taxon>
        <taxon>Lucilia</taxon>
    </lineage>
</organism>
<keyword evidence="1" id="KW-1133">Transmembrane helix</keyword>
<dbReference type="EMBL" id="JRES01001599">
    <property type="protein sequence ID" value="KNC21591.1"/>
    <property type="molecule type" value="Genomic_DNA"/>
</dbReference>
<evidence type="ECO:0000313" key="3">
    <source>
        <dbReference type="Proteomes" id="UP000037069"/>
    </source>
</evidence>
<dbReference type="Proteomes" id="UP000037069">
    <property type="component" value="Unassembled WGS sequence"/>
</dbReference>
<evidence type="ECO:0000256" key="1">
    <source>
        <dbReference type="SAM" id="Phobius"/>
    </source>
</evidence>
<dbReference type="AlphaFoldDB" id="A0A0L0BNK3"/>
<protein>
    <submittedName>
        <fullName evidence="2">Uncharacterized protein</fullName>
    </submittedName>
</protein>
<accession>A0A0L0BNK3</accession>
<reference evidence="2 3" key="1">
    <citation type="journal article" date="2015" name="Nat. Commun.">
        <title>Lucilia cuprina genome unlocks parasitic fly biology to underpin future interventions.</title>
        <authorList>
            <person name="Anstead C.A."/>
            <person name="Korhonen P.K."/>
            <person name="Young N.D."/>
            <person name="Hall R.S."/>
            <person name="Jex A.R."/>
            <person name="Murali S.C."/>
            <person name="Hughes D.S."/>
            <person name="Lee S.F."/>
            <person name="Perry T."/>
            <person name="Stroehlein A.J."/>
            <person name="Ansell B.R."/>
            <person name="Breugelmans B."/>
            <person name="Hofmann A."/>
            <person name="Qu J."/>
            <person name="Dugan S."/>
            <person name="Lee S.L."/>
            <person name="Chao H."/>
            <person name="Dinh H."/>
            <person name="Han Y."/>
            <person name="Doddapaneni H.V."/>
            <person name="Worley K.C."/>
            <person name="Muzny D.M."/>
            <person name="Ioannidis P."/>
            <person name="Waterhouse R.M."/>
            <person name="Zdobnov E.M."/>
            <person name="James P.J."/>
            <person name="Bagnall N.H."/>
            <person name="Kotze A.C."/>
            <person name="Gibbs R.A."/>
            <person name="Richards S."/>
            <person name="Batterham P."/>
            <person name="Gasser R.B."/>
        </authorList>
    </citation>
    <scope>NUCLEOTIDE SEQUENCE [LARGE SCALE GENOMIC DNA]</scope>
    <source>
        <strain evidence="2 3">LS</strain>
        <tissue evidence="2">Full body</tissue>
    </source>
</reference>
<sequence>MDTIDPSAINSIHYATESNSKSEMVITNSLEATNALMAKMNISPMLDDSNKVSRHHSLAEDRNGFQNYKELMDTIDPSAINSIHCINSNFFNATKSNPKSEMVITNTLEATNALTAKINISPMLDDSNNVPRYLKSELNRWILLFPVPLIVSTASIANSFMRRYQIQRAR</sequence>
<feature type="transmembrane region" description="Helical" evidence="1">
    <location>
        <begin position="141"/>
        <end position="161"/>
    </location>
</feature>
<comment type="caution">
    <text evidence="2">The sequence shown here is derived from an EMBL/GenBank/DDBJ whole genome shotgun (WGS) entry which is preliminary data.</text>
</comment>
<gene>
    <name evidence="2" type="ORF">FF38_07674</name>
</gene>